<protein>
    <submittedName>
        <fullName evidence="2">Uncharacterized protein</fullName>
    </submittedName>
</protein>
<evidence type="ECO:0000313" key="3">
    <source>
        <dbReference type="Proteomes" id="UP000224854"/>
    </source>
</evidence>
<name>A0A2C5YM46_9HYPO</name>
<feature type="transmembrane region" description="Helical" evidence="1">
    <location>
        <begin position="44"/>
        <end position="64"/>
    </location>
</feature>
<dbReference type="AlphaFoldDB" id="A0A2C5YM46"/>
<dbReference type="EMBL" id="NJEU01001244">
    <property type="protein sequence ID" value="PHH68001.1"/>
    <property type="molecule type" value="Genomic_DNA"/>
</dbReference>
<keyword evidence="1" id="KW-1133">Transmembrane helix</keyword>
<feature type="transmembrane region" description="Helical" evidence="1">
    <location>
        <begin position="103"/>
        <end position="120"/>
    </location>
</feature>
<comment type="caution">
    <text evidence="2">The sequence shown here is derived from an EMBL/GenBank/DDBJ whole genome shotgun (WGS) entry which is preliminary data.</text>
</comment>
<dbReference type="Pfam" id="PF16015">
    <property type="entry name" value="Promethin"/>
    <property type="match status" value="1"/>
</dbReference>
<gene>
    <name evidence="2" type="ORF">CDD82_924</name>
</gene>
<feature type="transmembrane region" description="Helical" evidence="1">
    <location>
        <begin position="70"/>
        <end position="96"/>
    </location>
</feature>
<keyword evidence="3" id="KW-1185">Reference proteome</keyword>
<dbReference type="OrthoDB" id="3928876at2759"/>
<organism evidence="2 3">
    <name type="scientific">Ophiocordyceps australis</name>
    <dbReference type="NCBI Taxonomy" id="1399860"/>
    <lineage>
        <taxon>Eukaryota</taxon>
        <taxon>Fungi</taxon>
        <taxon>Dikarya</taxon>
        <taxon>Ascomycota</taxon>
        <taxon>Pezizomycotina</taxon>
        <taxon>Sordariomycetes</taxon>
        <taxon>Hypocreomycetidae</taxon>
        <taxon>Hypocreales</taxon>
        <taxon>Ophiocordycipitaceae</taxon>
        <taxon>Ophiocordyceps</taxon>
    </lineage>
</organism>
<keyword evidence="1" id="KW-0812">Transmembrane</keyword>
<proteinExistence type="predicted"/>
<evidence type="ECO:0000256" key="1">
    <source>
        <dbReference type="SAM" id="Phobius"/>
    </source>
</evidence>
<evidence type="ECO:0000313" key="2">
    <source>
        <dbReference type="EMBL" id="PHH68001.1"/>
    </source>
</evidence>
<dbReference type="Proteomes" id="UP000224854">
    <property type="component" value="Unassembled WGS sequence"/>
</dbReference>
<accession>A0A2C5YM46</accession>
<reference evidence="2 3" key="1">
    <citation type="submission" date="2017-06" db="EMBL/GenBank/DDBJ databases">
        <title>Ant-infecting Ophiocordyceps genomes reveal a high diversity of potential behavioral manipulation genes and a possible major role for enterotoxins.</title>
        <authorList>
            <person name="De Bekker C."/>
            <person name="Evans H.C."/>
            <person name="Brachmann A."/>
            <person name="Hughes D.P."/>
        </authorList>
    </citation>
    <scope>NUCLEOTIDE SEQUENCE [LARGE SCALE GENOMIC DNA]</scope>
    <source>
        <strain evidence="2 3">1348a</strain>
    </source>
</reference>
<keyword evidence="1" id="KW-0472">Membrane</keyword>
<sequence length="157" mass="16971">MSLPKQRNDEAPTQQLRETAYNLKNAVQHRAAGVRSLAQDSFDCSFIVSQLIFCFLPLLLFAAFSASTVLLALGAAVVFSLFWIAVALLVLVPVLLVASSVALIVWVWAVASFLLARWLYAHAPVGVSGGLELDAAGRKFNVVKDERGIDGNIVQKS</sequence>